<reference evidence="2 3" key="1">
    <citation type="submission" date="2016-11" db="EMBL/GenBank/DDBJ databases">
        <title>Paenibacillus species isolates.</title>
        <authorList>
            <person name="Beno S.M."/>
        </authorList>
    </citation>
    <scope>NUCLEOTIDE SEQUENCE [LARGE SCALE GENOMIC DNA]</scope>
    <source>
        <strain evidence="2 3">FSL F4-0100</strain>
    </source>
</reference>
<feature type="domain" description="Methyltransferase" evidence="1">
    <location>
        <begin position="42"/>
        <end position="95"/>
    </location>
</feature>
<evidence type="ECO:0000313" key="3">
    <source>
        <dbReference type="Proteomes" id="UP000187074"/>
    </source>
</evidence>
<dbReference type="AlphaFoldDB" id="A0A1R1B3K9"/>
<comment type="caution">
    <text evidence="2">The sequence shown here is derived from an EMBL/GenBank/DDBJ whole genome shotgun (WGS) entry which is preliminary data.</text>
</comment>
<dbReference type="EMBL" id="MRTF01000003">
    <property type="protein sequence ID" value="OME93552.1"/>
    <property type="molecule type" value="Genomic_DNA"/>
</dbReference>
<dbReference type="Proteomes" id="UP000187074">
    <property type="component" value="Unassembled WGS sequence"/>
</dbReference>
<dbReference type="Pfam" id="PF13649">
    <property type="entry name" value="Methyltransf_25"/>
    <property type="match status" value="1"/>
</dbReference>
<sequence length="107" mass="12051">MALYDPFAEQYNEMVKAGGPENSYQYIMEHLSGISELQGKKICDIGCGQGELSYRLSLRGAVVTGVDLSIKLLEFAQQKTDKVTWVHDDAMKLSKLPNENPKEWIIQ</sequence>
<organism evidence="2 3">
    <name type="scientific">Paenibacillus lautus</name>
    <name type="common">Bacillus lautus</name>
    <dbReference type="NCBI Taxonomy" id="1401"/>
    <lineage>
        <taxon>Bacteria</taxon>
        <taxon>Bacillati</taxon>
        <taxon>Bacillota</taxon>
        <taxon>Bacilli</taxon>
        <taxon>Bacillales</taxon>
        <taxon>Paenibacillaceae</taxon>
        <taxon>Paenibacillus</taxon>
    </lineage>
</organism>
<proteinExistence type="predicted"/>
<evidence type="ECO:0000259" key="1">
    <source>
        <dbReference type="Pfam" id="PF13649"/>
    </source>
</evidence>
<dbReference type="InterPro" id="IPR041698">
    <property type="entry name" value="Methyltransf_25"/>
</dbReference>
<dbReference type="RefSeq" id="WP_076322227.1">
    <property type="nucleotide sequence ID" value="NZ_MRTF01000003.1"/>
</dbReference>
<dbReference type="InterPro" id="IPR029063">
    <property type="entry name" value="SAM-dependent_MTases_sf"/>
</dbReference>
<dbReference type="Gene3D" id="3.40.50.150">
    <property type="entry name" value="Vaccinia Virus protein VP39"/>
    <property type="match status" value="1"/>
</dbReference>
<dbReference type="CDD" id="cd02440">
    <property type="entry name" value="AdoMet_MTases"/>
    <property type="match status" value="1"/>
</dbReference>
<gene>
    <name evidence="2" type="ORF">BK123_09795</name>
</gene>
<accession>A0A1R1B3K9</accession>
<protein>
    <recommendedName>
        <fullName evidence="1">Methyltransferase domain-containing protein</fullName>
    </recommendedName>
</protein>
<dbReference type="SUPFAM" id="SSF53335">
    <property type="entry name" value="S-adenosyl-L-methionine-dependent methyltransferases"/>
    <property type="match status" value="1"/>
</dbReference>
<name>A0A1R1B3K9_PAELA</name>
<evidence type="ECO:0000313" key="2">
    <source>
        <dbReference type="EMBL" id="OME93552.1"/>
    </source>
</evidence>
<dbReference type="STRING" id="1401.BK123_09795"/>